<evidence type="ECO:0000313" key="2">
    <source>
        <dbReference type="Proteomes" id="UP001157006"/>
    </source>
</evidence>
<dbReference type="Proteomes" id="UP001157006">
    <property type="component" value="Chromosome 6"/>
</dbReference>
<sequence>MNIVAIARIGKRPCENMKPSLPYSPPSCLNQVPCFLSNIQIKLAVKPRPTISLAKKTEAETNEIYAKPNFKPIQTNPNCQNGVSNKPNVKASRWYNRANQKQEVSTVHEIKNNQKI</sequence>
<accession>A0AAV1B8Q2</accession>
<protein>
    <submittedName>
        <fullName evidence="1">Uncharacterized protein</fullName>
    </submittedName>
</protein>
<evidence type="ECO:0000313" key="1">
    <source>
        <dbReference type="EMBL" id="CAI8617754.1"/>
    </source>
</evidence>
<reference evidence="1 2" key="1">
    <citation type="submission" date="2023-01" db="EMBL/GenBank/DDBJ databases">
        <authorList>
            <person name="Kreplak J."/>
        </authorList>
    </citation>
    <scope>NUCLEOTIDE SEQUENCE [LARGE SCALE GENOMIC DNA]</scope>
</reference>
<proteinExistence type="predicted"/>
<keyword evidence="2" id="KW-1185">Reference proteome</keyword>
<name>A0AAV1B8Q2_VICFA</name>
<organism evidence="1 2">
    <name type="scientific">Vicia faba</name>
    <name type="common">Broad bean</name>
    <name type="synonym">Faba vulgaris</name>
    <dbReference type="NCBI Taxonomy" id="3906"/>
    <lineage>
        <taxon>Eukaryota</taxon>
        <taxon>Viridiplantae</taxon>
        <taxon>Streptophyta</taxon>
        <taxon>Embryophyta</taxon>
        <taxon>Tracheophyta</taxon>
        <taxon>Spermatophyta</taxon>
        <taxon>Magnoliopsida</taxon>
        <taxon>eudicotyledons</taxon>
        <taxon>Gunneridae</taxon>
        <taxon>Pentapetalae</taxon>
        <taxon>rosids</taxon>
        <taxon>fabids</taxon>
        <taxon>Fabales</taxon>
        <taxon>Fabaceae</taxon>
        <taxon>Papilionoideae</taxon>
        <taxon>50 kb inversion clade</taxon>
        <taxon>NPAAA clade</taxon>
        <taxon>Hologalegina</taxon>
        <taxon>IRL clade</taxon>
        <taxon>Fabeae</taxon>
        <taxon>Vicia</taxon>
    </lineage>
</organism>
<dbReference type="EMBL" id="OX451741">
    <property type="protein sequence ID" value="CAI8617754.1"/>
    <property type="molecule type" value="Genomic_DNA"/>
</dbReference>
<dbReference type="AlphaFoldDB" id="A0AAV1B8Q2"/>
<gene>
    <name evidence="1" type="ORF">VFH_VI091200</name>
</gene>